<name>A0ABS4KCP4_9FIRM</name>
<keyword evidence="2" id="KW-1185">Reference proteome</keyword>
<comment type="caution">
    <text evidence="1">The sequence shown here is derived from an EMBL/GenBank/DDBJ whole genome shotgun (WGS) entry which is preliminary data.</text>
</comment>
<reference evidence="1 2" key="1">
    <citation type="submission" date="2021-03" db="EMBL/GenBank/DDBJ databases">
        <title>Genomic Encyclopedia of Type Strains, Phase IV (KMG-IV): sequencing the most valuable type-strain genomes for metagenomic binning, comparative biology and taxonomic classification.</title>
        <authorList>
            <person name="Goeker M."/>
        </authorList>
    </citation>
    <scope>NUCLEOTIDE SEQUENCE [LARGE SCALE GENOMIC DNA]</scope>
    <source>
        <strain evidence="1 2">DSM 27563</strain>
    </source>
</reference>
<sequence>MSRRNQSKGKNKLFITVFFILLLFLSYKVIGKRNKILDLNNKKISYVEIIKFENNTMKTINDKAKVKKIIGSLNRISAEEVQKDTLESDSLDFINIYDKTFKRKEIARDGCFIRIDTKWYKMSKNGSDIFDSILKEYS</sequence>
<organism evidence="1 2">
    <name type="scientific">Peptoniphilus stercorisuis</name>
    <dbReference type="NCBI Taxonomy" id="1436965"/>
    <lineage>
        <taxon>Bacteria</taxon>
        <taxon>Bacillati</taxon>
        <taxon>Bacillota</taxon>
        <taxon>Tissierellia</taxon>
        <taxon>Tissierellales</taxon>
        <taxon>Peptoniphilaceae</taxon>
        <taxon>Peptoniphilus</taxon>
    </lineage>
</organism>
<evidence type="ECO:0000313" key="1">
    <source>
        <dbReference type="EMBL" id="MBP2025535.1"/>
    </source>
</evidence>
<dbReference type="Proteomes" id="UP001519306">
    <property type="component" value="Unassembled WGS sequence"/>
</dbReference>
<proteinExistence type="predicted"/>
<protein>
    <submittedName>
        <fullName evidence="1">Uncharacterized protein</fullName>
    </submittedName>
</protein>
<accession>A0ABS4KCP4</accession>
<dbReference type="RefSeq" id="WP_210060827.1">
    <property type="nucleotide sequence ID" value="NZ_JAGGLJ010000009.1"/>
</dbReference>
<evidence type="ECO:0000313" key="2">
    <source>
        <dbReference type="Proteomes" id="UP001519306"/>
    </source>
</evidence>
<gene>
    <name evidence="1" type="ORF">J2Z71_001078</name>
</gene>
<dbReference type="EMBL" id="JAGGLJ010000009">
    <property type="protein sequence ID" value="MBP2025535.1"/>
    <property type="molecule type" value="Genomic_DNA"/>
</dbReference>